<keyword evidence="1" id="KW-0732">Signal</keyword>
<dbReference type="Gene3D" id="2.70.70.10">
    <property type="entry name" value="Glucose Permease (Domain IIA)"/>
    <property type="match status" value="1"/>
</dbReference>
<evidence type="ECO:0000313" key="3">
    <source>
        <dbReference type="EMBL" id="GAA0762073.1"/>
    </source>
</evidence>
<dbReference type="Pfam" id="PF01551">
    <property type="entry name" value="Peptidase_M23"/>
    <property type="match status" value="2"/>
</dbReference>
<dbReference type="CDD" id="cd12797">
    <property type="entry name" value="M23_peptidase"/>
    <property type="match status" value="1"/>
</dbReference>
<sequence length="566" mass="64701">MFKKFLISIFLSCISLTYAQDEIPKDYFESPLDIPLLLSGTFGELRSNHFHAGLDIKTKGVTGLAVAASAEGYIGRIKIQHGGYGKALYIYHPNGYQSVYAHLENFSKEIEALIKKAQYRKESYEIELFPSDKELVVSQGDIIGYSGNSGSSGGPHLHFEIRDFNSKPMNPFIFGFEEIKDSRKPQIFALHAYPLNANSHINGHTERVQLKLIQRNDGSYRTEPIKAFGEIGFGIDAYDVLDLTYNKNGVYSVKTLLNGKPVFENTFDKFSFYETRYINRLIDFSYYTTEKRKIHKLFVEENNPLSVFNDVFESGTISIQKDSLDQNFEIIVSDFKGNSQSITIPLETDFKEDLPTKEINETEYFVKANAATVFEEGKIDIFIPKNALYDDTFLDINIEGLSVDLHKETTPLHKSVTIGFDVSQYSKEDQAKLYIAKVAPWGSKYYVSTYKKKDRLTTKTNQFGAYKLFEDNTPPTIKPKNFKDGQWLSNYRYLELEIDDAETGIESYRATVNGEFILMEYDYKTKTLTHDFNDGVVRETRNNLKVIVTDKVGNTAIFEAEFSRKN</sequence>
<evidence type="ECO:0000259" key="2">
    <source>
        <dbReference type="Pfam" id="PF01551"/>
    </source>
</evidence>
<dbReference type="InterPro" id="IPR016047">
    <property type="entry name" value="M23ase_b-sheet_dom"/>
</dbReference>
<name>A0ABN1KC41_9FLAO</name>
<dbReference type="Proteomes" id="UP001500185">
    <property type="component" value="Unassembled WGS sequence"/>
</dbReference>
<reference evidence="3 4" key="1">
    <citation type="journal article" date="2019" name="Int. J. Syst. Evol. Microbiol.">
        <title>The Global Catalogue of Microorganisms (GCM) 10K type strain sequencing project: providing services to taxonomists for standard genome sequencing and annotation.</title>
        <authorList>
            <consortium name="The Broad Institute Genomics Platform"/>
            <consortium name="The Broad Institute Genome Sequencing Center for Infectious Disease"/>
            <person name="Wu L."/>
            <person name="Ma J."/>
        </authorList>
    </citation>
    <scope>NUCLEOTIDE SEQUENCE [LARGE SCALE GENOMIC DNA]</scope>
    <source>
        <strain evidence="3 4">JCM 16231</strain>
    </source>
</reference>
<dbReference type="InterPro" id="IPR011055">
    <property type="entry name" value="Dup_hybrid_motif"/>
</dbReference>
<dbReference type="InterPro" id="IPR050570">
    <property type="entry name" value="Cell_wall_metabolism_enzyme"/>
</dbReference>
<proteinExistence type="predicted"/>
<dbReference type="RefSeq" id="WP_224455073.1">
    <property type="nucleotide sequence ID" value="NZ_BAAAGG010000021.1"/>
</dbReference>
<dbReference type="PANTHER" id="PTHR21666:SF285">
    <property type="entry name" value="M23 FAMILY METALLOPEPTIDASE"/>
    <property type="match status" value="1"/>
</dbReference>
<feature type="chain" id="PRO_5046490500" evidence="1">
    <location>
        <begin position="20"/>
        <end position="566"/>
    </location>
</feature>
<evidence type="ECO:0000256" key="1">
    <source>
        <dbReference type="SAM" id="SignalP"/>
    </source>
</evidence>
<organism evidence="3 4">
    <name type="scientific">Psychroflexus lacisalsi</name>
    <dbReference type="NCBI Taxonomy" id="503928"/>
    <lineage>
        <taxon>Bacteria</taxon>
        <taxon>Pseudomonadati</taxon>
        <taxon>Bacteroidota</taxon>
        <taxon>Flavobacteriia</taxon>
        <taxon>Flavobacteriales</taxon>
        <taxon>Flavobacteriaceae</taxon>
        <taxon>Psychroflexus</taxon>
    </lineage>
</organism>
<accession>A0ABN1KC41</accession>
<keyword evidence="4" id="KW-1185">Reference proteome</keyword>
<feature type="signal peptide" evidence="1">
    <location>
        <begin position="1"/>
        <end position="19"/>
    </location>
</feature>
<comment type="caution">
    <text evidence="3">The sequence shown here is derived from an EMBL/GenBank/DDBJ whole genome shotgun (WGS) entry which is preliminary data.</text>
</comment>
<dbReference type="EMBL" id="BAAAGG010000021">
    <property type="protein sequence ID" value="GAA0762073.1"/>
    <property type="molecule type" value="Genomic_DNA"/>
</dbReference>
<feature type="domain" description="M23ase beta-sheet core" evidence="2">
    <location>
        <begin position="136"/>
        <end position="171"/>
    </location>
</feature>
<feature type="domain" description="M23ase beta-sheet core" evidence="2">
    <location>
        <begin position="50"/>
        <end position="117"/>
    </location>
</feature>
<gene>
    <name evidence="3" type="ORF">GCM10009433_22130</name>
</gene>
<dbReference type="PANTHER" id="PTHR21666">
    <property type="entry name" value="PEPTIDASE-RELATED"/>
    <property type="match status" value="1"/>
</dbReference>
<protein>
    <submittedName>
        <fullName evidence="3">M23 family metallopeptidase</fullName>
    </submittedName>
</protein>
<dbReference type="SUPFAM" id="SSF51261">
    <property type="entry name" value="Duplicated hybrid motif"/>
    <property type="match status" value="1"/>
</dbReference>
<evidence type="ECO:0000313" key="4">
    <source>
        <dbReference type="Proteomes" id="UP001500185"/>
    </source>
</evidence>